<dbReference type="InterPro" id="IPR026590">
    <property type="entry name" value="Ssirtuin_cat_dom"/>
</dbReference>
<evidence type="ECO:0000313" key="7">
    <source>
        <dbReference type="Proteomes" id="UP000435036"/>
    </source>
</evidence>
<dbReference type="InterPro" id="IPR027546">
    <property type="entry name" value="Sirtuin_class_III"/>
</dbReference>
<protein>
    <recommendedName>
        <fullName evidence="3">NAD-dependent protein deacylase</fullName>
        <ecNumber evidence="3">2.3.1.286</ecNumber>
    </recommendedName>
    <alternativeName>
        <fullName evidence="3">Regulatory protein SIR2 homolog</fullName>
    </alternativeName>
</protein>
<feature type="binding site" evidence="3">
    <location>
        <begin position="170"/>
        <end position="172"/>
    </location>
    <ligand>
        <name>NAD(+)</name>
        <dbReference type="ChEBI" id="CHEBI:57540"/>
    </ligand>
</feature>
<dbReference type="OrthoDB" id="9800582at2"/>
<dbReference type="GO" id="GO:0070403">
    <property type="term" value="F:NAD+ binding"/>
    <property type="evidence" value="ECO:0007669"/>
    <property type="project" value="UniProtKB-UniRule"/>
</dbReference>
<dbReference type="GO" id="GO:0036055">
    <property type="term" value="F:protein-succinyllysine desuccinylase activity"/>
    <property type="evidence" value="ECO:0007669"/>
    <property type="project" value="UniProtKB-UniRule"/>
</dbReference>
<feature type="binding site" evidence="3">
    <location>
        <position position="214"/>
    </location>
    <ligand>
        <name>NAD(+)</name>
        <dbReference type="ChEBI" id="CHEBI:57540"/>
    </ligand>
</feature>
<comment type="catalytic activity">
    <reaction evidence="3">
        <text>N(6)-acetyl-L-lysyl-[protein] + NAD(+) + H2O = 2''-O-acetyl-ADP-D-ribose + nicotinamide + L-lysyl-[protein]</text>
        <dbReference type="Rhea" id="RHEA:43636"/>
        <dbReference type="Rhea" id="RHEA-COMP:9752"/>
        <dbReference type="Rhea" id="RHEA-COMP:10731"/>
        <dbReference type="ChEBI" id="CHEBI:15377"/>
        <dbReference type="ChEBI" id="CHEBI:17154"/>
        <dbReference type="ChEBI" id="CHEBI:29969"/>
        <dbReference type="ChEBI" id="CHEBI:57540"/>
        <dbReference type="ChEBI" id="CHEBI:61930"/>
        <dbReference type="ChEBI" id="CHEBI:83767"/>
        <dbReference type="EC" id="2.3.1.286"/>
    </reaction>
</comment>
<comment type="catalytic activity">
    <reaction evidence="3">
        <text>N(6)-succinyl-L-lysyl-[protein] + NAD(+) + H2O = 2''-O-succinyl-ADP-D-ribose + nicotinamide + L-lysyl-[protein]</text>
        <dbReference type="Rhea" id="RHEA:47668"/>
        <dbReference type="Rhea" id="RHEA-COMP:9752"/>
        <dbReference type="Rhea" id="RHEA-COMP:11877"/>
        <dbReference type="ChEBI" id="CHEBI:15377"/>
        <dbReference type="ChEBI" id="CHEBI:17154"/>
        <dbReference type="ChEBI" id="CHEBI:29969"/>
        <dbReference type="ChEBI" id="CHEBI:57540"/>
        <dbReference type="ChEBI" id="CHEBI:87830"/>
        <dbReference type="ChEBI" id="CHEBI:87832"/>
    </reaction>
</comment>
<dbReference type="Gene3D" id="3.30.1600.10">
    <property type="entry name" value="SIR2/SIRT2 'Small Domain"/>
    <property type="match status" value="1"/>
</dbReference>
<dbReference type="InterPro" id="IPR026591">
    <property type="entry name" value="Sirtuin_cat_small_dom_sf"/>
</dbReference>
<keyword evidence="2 3" id="KW-0520">NAD</keyword>
<dbReference type="Gene3D" id="3.40.50.1220">
    <property type="entry name" value="TPP-binding domain"/>
    <property type="match status" value="1"/>
</dbReference>
<dbReference type="HAMAP" id="MF_01121">
    <property type="entry name" value="Sirtuin_ClassIII"/>
    <property type="match status" value="1"/>
</dbReference>
<evidence type="ECO:0000313" key="6">
    <source>
        <dbReference type="EMBL" id="MVZ62760.1"/>
    </source>
</evidence>
<keyword evidence="3" id="KW-0963">Cytoplasm</keyword>
<dbReference type="InterPro" id="IPR050134">
    <property type="entry name" value="NAD-dep_sirtuin_deacylases"/>
</dbReference>
<dbReference type="PANTHER" id="PTHR11085:SF4">
    <property type="entry name" value="NAD-DEPENDENT PROTEIN DEACYLASE"/>
    <property type="match status" value="1"/>
</dbReference>
<feature type="domain" description="Deacetylase sirtuin-type" evidence="5">
    <location>
        <begin position="1"/>
        <end position="227"/>
    </location>
</feature>
<comment type="function">
    <text evidence="3">NAD-dependent lysine deacetylase and desuccinylase that specifically removes acetyl and succinyl groups on target proteins. Modulates the activities of several proteins which are inactive in their acylated form.</text>
</comment>
<proteinExistence type="inferred from homology"/>
<evidence type="ECO:0000256" key="2">
    <source>
        <dbReference type="ARBA" id="ARBA00023027"/>
    </source>
</evidence>
<dbReference type="GO" id="GO:0036054">
    <property type="term" value="F:protein-malonyllysine demalonylase activity"/>
    <property type="evidence" value="ECO:0007669"/>
    <property type="project" value="InterPro"/>
</dbReference>
<dbReference type="InterPro" id="IPR029035">
    <property type="entry name" value="DHS-like_NAD/FAD-binding_dom"/>
</dbReference>
<evidence type="ECO:0000259" key="5">
    <source>
        <dbReference type="PROSITE" id="PS50305"/>
    </source>
</evidence>
<feature type="binding site" evidence="3">
    <location>
        <position position="53"/>
    </location>
    <ligand>
        <name>substrate</name>
    </ligand>
</feature>
<organism evidence="6 7">
    <name type="scientific">Sphingobacterium humi</name>
    <dbReference type="NCBI Taxonomy" id="1796905"/>
    <lineage>
        <taxon>Bacteria</taxon>
        <taxon>Pseudomonadati</taxon>
        <taxon>Bacteroidota</taxon>
        <taxon>Sphingobacteriia</taxon>
        <taxon>Sphingobacteriales</taxon>
        <taxon>Sphingobacteriaceae</taxon>
        <taxon>Sphingobacterium</taxon>
    </lineage>
</organism>
<feature type="active site" description="Proton acceptor" evidence="3">
    <location>
        <position position="104"/>
    </location>
</feature>
<comment type="caution">
    <text evidence="3 4">Lacks conserved residue(s) required for the propagation of feature annotation.</text>
</comment>
<gene>
    <name evidence="3" type="primary">cobB</name>
    <name evidence="6" type="ORF">GQF63_12055</name>
</gene>
<dbReference type="SUPFAM" id="SSF52467">
    <property type="entry name" value="DHS-like NAD/FAD-binding domain"/>
    <property type="match status" value="1"/>
</dbReference>
<keyword evidence="7" id="KW-1185">Reference proteome</keyword>
<name>A0A6N8KZ78_9SPHI</name>
<dbReference type="EMBL" id="WSQA01000008">
    <property type="protein sequence ID" value="MVZ62760.1"/>
    <property type="molecule type" value="Genomic_DNA"/>
</dbReference>
<accession>A0A6N8KZ78</accession>
<evidence type="ECO:0000256" key="3">
    <source>
        <dbReference type="HAMAP-Rule" id="MF_01121"/>
    </source>
</evidence>
<dbReference type="RefSeq" id="WP_160369484.1">
    <property type="nucleotide sequence ID" value="NZ_WSQA01000008.1"/>
</dbReference>
<dbReference type="Proteomes" id="UP000435036">
    <property type="component" value="Unassembled WGS sequence"/>
</dbReference>
<comment type="caution">
    <text evidence="6">The sequence shown here is derived from an EMBL/GenBank/DDBJ whole genome shotgun (WGS) entry which is preliminary data.</text>
</comment>
<feature type="binding site" evidence="3">
    <location>
        <position position="56"/>
    </location>
    <ligand>
        <name>substrate</name>
    </ligand>
</feature>
<dbReference type="GO" id="GO:0017136">
    <property type="term" value="F:histone deacetylase activity, NAD-dependent"/>
    <property type="evidence" value="ECO:0007669"/>
    <property type="project" value="TreeGrafter"/>
</dbReference>
<dbReference type="AlphaFoldDB" id="A0A6N8KZ78"/>
<dbReference type="InterPro" id="IPR003000">
    <property type="entry name" value="Sirtuin"/>
</dbReference>
<sequence>MKKIVIFTGAGVSVESGLPTFRGTDGLWEGHRIEEVATPEAWQRNPELVQRFYNQRRKDCMRVIPNAAHRYFAELEQDYDVHVITQNIDDLHERAGSSSVLHLHGEIRKAQSSKDAGLVYPIAGDEIKMDSVCELGSPLRPHVVWFGEAVPNMVPAAKLVEEADVFIVAGTSLQVYPAANLLYHCKPGCQIIIVDPNAKQLAIPANVIKIPHSATKAIDYLAEILSK</sequence>
<evidence type="ECO:0000256" key="1">
    <source>
        <dbReference type="ARBA" id="ARBA00022679"/>
    </source>
</evidence>
<keyword evidence="1" id="KW-0808">Transferase</keyword>
<dbReference type="GO" id="GO:0005737">
    <property type="term" value="C:cytoplasm"/>
    <property type="evidence" value="ECO:0007669"/>
    <property type="project" value="UniProtKB-SubCell"/>
</dbReference>
<dbReference type="EC" id="2.3.1.286" evidence="3"/>
<reference evidence="6 7" key="1">
    <citation type="submission" date="2019-12" db="EMBL/GenBank/DDBJ databases">
        <authorList>
            <person name="Dong K."/>
        </authorList>
    </citation>
    <scope>NUCLEOTIDE SEQUENCE [LARGE SCALE GENOMIC DNA]</scope>
    <source>
        <strain evidence="6 7">JCM 31225</strain>
    </source>
</reference>
<comment type="domain">
    <text evidence="3">2 residues (Tyr-53 and Arg-56) present in a large hydrophobic pocket are probably involved in substrate specificity. They are important for desuccinylation activity, but dispensable for deacetylation activity.</text>
</comment>
<comment type="similarity">
    <text evidence="3">Belongs to the sirtuin family. Class III subfamily.</text>
</comment>
<dbReference type="PANTHER" id="PTHR11085">
    <property type="entry name" value="NAD-DEPENDENT PROTEIN DEACYLASE SIRTUIN-5, MITOCHONDRIAL-RELATED"/>
    <property type="match status" value="1"/>
</dbReference>
<feature type="binding site" evidence="3">
    <location>
        <begin position="86"/>
        <end position="89"/>
    </location>
    <ligand>
        <name>NAD(+)</name>
        <dbReference type="ChEBI" id="CHEBI:57540"/>
    </ligand>
</feature>
<dbReference type="PROSITE" id="PS50305">
    <property type="entry name" value="SIRTUIN"/>
    <property type="match status" value="1"/>
</dbReference>
<evidence type="ECO:0000256" key="4">
    <source>
        <dbReference type="PROSITE-ProRule" id="PRU00236"/>
    </source>
</evidence>
<dbReference type="Pfam" id="PF02146">
    <property type="entry name" value="SIR2"/>
    <property type="match status" value="1"/>
</dbReference>
<comment type="subcellular location">
    <subcellularLocation>
        <location evidence="3">Cytoplasm</location>
    </subcellularLocation>
</comment>